<keyword evidence="2" id="KW-1185">Reference proteome</keyword>
<dbReference type="RefSeq" id="WP_046409690.1">
    <property type="nucleotide sequence ID" value="NZ_SSTI01000011.1"/>
</dbReference>
<organism evidence="1 2">
    <name type="scientific">Sphingomonas olei</name>
    <dbReference type="NCBI Taxonomy" id="1886787"/>
    <lineage>
        <taxon>Bacteria</taxon>
        <taxon>Pseudomonadati</taxon>
        <taxon>Pseudomonadota</taxon>
        <taxon>Alphaproteobacteria</taxon>
        <taxon>Sphingomonadales</taxon>
        <taxon>Sphingomonadaceae</taxon>
        <taxon>Sphingomonas</taxon>
    </lineage>
</organism>
<dbReference type="EMBL" id="SSTI01000011">
    <property type="protein sequence ID" value="THG38530.1"/>
    <property type="molecule type" value="Genomic_DNA"/>
</dbReference>
<proteinExistence type="predicted"/>
<comment type="caution">
    <text evidence="1">The sequence shown here is derived from an EMBL/GenBank/DDBJ whole genome shotgun (WGS) entry which is preliminary data.</text>
</comment>
<reference evidence="1 2" key="1">
    <citation type="submission" date="2019-04" db="EMBL/GenBank/DDBJ databases">
        <title>Microbes associate with the intestines of laboratory mice.</title>
        <authorList>
            <person name="Navarre W."/>
            <person name="Wong E."/>
            <person name="Huang K.C."/>
            <person name="Tropini C."/>
            <person name="Ng K."/>
            <person name="Yu B."/>
        </authorList>
    </citation>
    <scope>NUCLEOTIDE SEQUENCE [LARGE SCALE GENOMIC DNA]</scope>
    <source>
        <strain evidence="1 2">NM83_B4-11</strain>
    </source>
</reference>
<dbReference type="Proteomes" id="UP000308038">
    <property type="component" value="Unassembled WGS sequence"/>
</dbReference>
<gene>
    <name evidence="1" type="ORF">E5988_14595</name>
</gene>
<evidence type="ECO:0000313" key="2">
    <source>
        <dbReference type="Proteomes" id="UP000308038"/>
    </source>
</evidence>
<protein>
    <submittedName>
        <fullName evidence="1">DUF4126 domain-containing protein</fullName>
    </submittedName>
</protein>
<evidence type="ECO:0000313" key="1">
    <source>
        <dbReference type="EMBL" id="THG38530.1"/>
    </source>
</evidence>
<accession>A0ABY2QHA7</accession>
<sequence length="154" mass="15740">MLRSYLIGLAAGQRGIVPLAALAAAGRRGALPDDMPLAKLFKNPLIAWGAVAFSAAEMAGDKQKTAPDRIVPIGLAVRSVTSAYAGAALAPKGQRVTGAAVALGTALASSYIGWRIRMAALRRYGQTATGFVEDALVLATGVAAADPRLVKRAA</sequence>
<name>A0ABY2QHA7_9SPHN</name>